<reference evidence="4 5" key="1">
    <citation type="submission" date="2021-07" db="EMBL/GenBank/DDBJ databases">
        <title>Shewanella sp. nov, isolated from SCS.</title>
        <authorList>
            <person name="Cao W.R."/>
        </authorList>
    </citation>
    <scope>NUCLEOTIDE SEQUENCE [LARGE SCALE GENOMIC DNA]</scope>
    <source>
        <strain evidence="4 5">NR704-98</strain>
    </source>
</reference>
<protein>
    <recommendedName>
        <fullName evidence="3">DUF6844 domain-containing protein</fullName>
    </recommendedName>
</protein>
<keyword evidence="2" id="KW-0732">Signal</keyword>
<dbReference type="RefSeq" id="WP_220109654.1">
    <property type="nucleotide sequence ID" value="NZ_JAHZST010000006.1"/>
</dbReference>
<feature type="compositionally biased region" description="Basic and acidic residues" evidence="1">
    <location>
        <begin position="460"/>
        <end position="470"/>
    </location>
</feature>
<feature type="region of interest" description="Disordered" evidence="1">
    <location>
        <begin position="442"/>
        <end position="470"/>
    </location>
</feature>
<dbReference type="EMBL" id="JAHZST010000006">
    <property type="protein sequence ID" value="MBW8184120.1"/>
    <property type="molecule type" value="Genomic_DNA"/>
</dbReference>
<dbReference type="InterPro" id="IPR001917">
    <property type="entry name" value="Aminotrans_II_pyridoxalP_BS"/>
</dbReference>
<proteinExistence type="predicted"/>
<evidence type="ECO:0000256" key="1">
    <source>
        <dbReference type="SAM" id="MobiDB-lite"/>
    </source>
</evidence>
<feature type="domain" description="DUF6844" evidence="3">
    <location>
        <begin position="151"/>
        <end position="245"/>
    </location>
</feature>
<accession>A0ABS7E3K1</accession>
<dbReference type="InterPro" id="IPR049286">
    <property type="entry name" value="DUF6844"/>
</dbReference>
<evidence type="ECO:0000313" key="4">
    <source>
        <dbReference type="EMBL" id="MBW8184120.1"/>
    </source>
</evidence>
<sequence length="470" mass="51809">MKYHMLALAIVFSFNSYADQAVPVANAAEAEVVLPSQSADNVQQAQSDPADLTENAINDYMSDVQARVAKAGKSHSIQFFSGQASLNINRNDPDWAIFREQAIEEAVIKARESYLTTLNRDVVQEQFREFFSSKGKPEPTAADFQSEAGVTSLLDKAILLAETMLDKELVEQGIEPATFKKATPQIKRDLFRDAIGTKTLSKAYGDLSGMTVQQVYEFIREDGTGHIGVVMALSAKKREHIRALVESDGRVEPIPARANPEFANVSAGLAAIPEIYLEFGTKVFYDDKGYPMLVSFGQSGVRYTRDPDERDLEREDAHQFAIDNAYGALAATYNMNGDHVRESIQKSSKTKRETFELIKDGSVRKNSGAVRKAIMRESEALSSMTASIQGLTGVSVHHKWRKKHPITGKEMSGVVVVWHPVTVQNAELMQSGKSAAEIEAIMAPNEPNAPQNGGKVQGRKSVDRFDPEDF</sequence>
<feature type="signal peptide" evidence="2">
    <location>
        <begin position="1"/>
        <end position="18"/>
    </location>
</feature>
<dbReference type="PROSITE" id="PS00599">
    <property type="entry name" value="AA_TRANSFER_CLASS_2"/>
    <property type="match status" value="1"/>
</dbReference>
<evidence type="ECO:0000259" key="3">
    <source>
        <dbReference type="Pfam" id="PF20891"/>
    </source>
</evidence>
<feature type="chain" id="PRO_5046663222" description="DUF6844 domain-containing protein" evidence="2">
    <location>
        <begin position="19"/>
        <end position="470"/>
    </location>
</feature>
<evidence type="ECO:0000256" key="2">
    <source>
        <dbReference type="SAM" id="SignalP"/>
    </source>
</evidence>
<dbReference type="Pfam" id="PF20891">
    <property type="entry name" value="DUF6844"/>
    <property type="match status" value="1"/>
</dbReference>
<gene>
    <name evidence="4" type="ORF">K0625_10575</name>
</gene>
<dbReference type="Proteomes" id="UP001195963">
    <property type="component" value="Unassembled WGS sequence"/>
</dbReference>
<organism evidence="4 5">
    <name type="scientific">Shewanella nanhaiensis</name>
    <dbReference type="NCBI Taxonomy" id="2864872"/>
    <lineage>
        <taxon>Bacteria</taxon>
        <taxon>Pseudomonadati</taxon>
        <taxon>Pseudomonadota</taxon>
        <taxon>Gammaproteobacteria</taxon>
        <taxon>Alteromonadales</taxon>
        <taxon>Shewanellaceae</taxon>
        <taxon>Shewanella</taxon>
    </lineage>
</organism>
<evidence type="ECO:0000313" key="5">
    <source>
        <dbReference type="Proteomes" id="UP001195963"/>
    </source>
</evidence>
<name>A0ABS7E3K1_9GAMM</name>
<keyword evidence="5" id="KW-1185">Reference proteome</keyword>
<comment type="caution">
    <text evidence="4">The sequence shown here is derived from an EMBL/GenBank/DDBJ whole genome shotgun (WGS) entry which is preliminary data.</text>
</comment>